<dbReference type="EnsemblPlants" id="Pp3c21_20280V3.1">
    <property type="protein sequence ID" value="Pp3c21_20280V3.1"/>
    <property type="gene ID" value="Pp3c21_20280"/>
</dbReference>
<dbReference type="AlphaFoldDB" id="A0A2K1ISP6"/>
<dbReference type="GO" id="GO:0030246">
    <property type="term" value="F:carbohydrate binding"/>
    <property type="evidence" value="ECO:0007669"/>
    <property type="project" value="UniProtKB-KW"/>
</dbReference>
<dbReference type="PANTHER" id="PTHR32401:SF48">
    <property type="entry name" value="LEGUME LECTIN DOMAIN-CONTAINING PROTEIN"/>
    <property type="match status" value="1"/>
</dbReference>
<dbReference type="EMBL" id="ABEU02000021">
    <property type="protein sequence ID" value="PNR32301.1"/>
    <property type="molecule type" value="Genomic_DNA"/>
</dbReference>
<comment type="similarity">
    <text evidence="1">Belongs to the leguminous lectin family.</text>
</comment>
<reference evidence="4 6" key="1">
    <citation type="journal article" date="2008" name="Science">
        <title>The Physcomitrella genome reveals evolutionary insights into the conquest of land by plants.</title>
        <authorList>
            <person name="Rensing S."/>
            <person name="Lang D."/>
            <person name="Zimmer A."/>
            <person name="Terry A."/>
            <person name="Salamov A."/>
            <person name="Shapiro H."/>
            <person name="Nishiyama T."/>
            <person name="Perroud P.-F."/>
            <person name="Lindquist E."/>
            <person name="Kamisugi Y."/>
            <person name="Tanahashi T."/>
            <person name="Sakakibara K."/>
            <person name="Fujita T."/>
            <person name="Oishi K."/>
            <person name="Shin-I T."/>
            <person name="Kuroki Y."/>
            <person name="Toyoda A."/>
            <person name="Suzuki Y."/>
            <person name="Hashimoto A."/>
            <person name="Yamaguchi K."/>
            <person name="Sugano A."/>
            <person name="Kohara Y."/>
            <person name="Fujiyama A."/>
            <person name="Anterola A."/>
            <person name="Aoki S."/>
            <person name="Ashton N."/>
            <person name="Barbazuk W.B."/>
            <person name="Barker E."/>
            <person name="Bennetzen J."/>
            <person name="Bezanilla M."/>
            <person name="Blankenship R."/>
            <person name="Cho S.H."/>
            <person name="Dutcher S."/>
            <person name="Estelle M."/>
            <person name="Fawcett J.A."/>
            <person name="Gundlach H."/>
            <person name="Hanada K."/>
            <person name="Heyl A."/>
            <person name="Hicks K.A."/>
            <person name="Hugh J."/>
            <person name="Lohr M."/>
            <person name="Mayer K."/>
            <person name="Melkozernov A."/>
            <person name="Murata T."/>
            <person name="Nelson D."/>
            <person name="Pils B."/>
            <person name="Prigge M."/>
            <person name="Reiss B."/>
            <person name="Renner T."/>
            <person name="Rombauts S."/>
            <person name="Rushton P."/>
            <person name="Sanderfoot A."/>
            <person name="Schween G."/>
            <person name="Shiu S.-H."/>
            <person name="Stueber K."/>
            <person name="Theodoulou F.L."/>
            <person name="Tu H."/>
            <person name="Van de Peer Y."/>
            <person name="Verrier P.J."/>
            <person name="Waters E."/>
            <person name="Wood A."/>
            <person name="Yang L."/>
            <person name="Cove D."/>
            <person name="Cuming A."/>
            <person name="Hasebe M."/>
            <person name="Lucas S."/>
            <person name="Mishler D.B."/>
            <person name="Reski R."/>
            <person name="Grigoriev I."/>
            <person name="Quatrano R.S."/>
            <person name="Boore J.L."/>
        </authorList>
    </citation>
    <scope>NUCLEOTIDE SEQUENCE [LARGE SCALE GENOMIC DNA]</scope>
    <source>
        <strain evidence="5 6">cv. Gransden 2004</strain>
    </source>
</reference>
<dbReference type="Gene3D" id="2.60.120.200">
    <property type="match status" value="1"/>
</dbReference>
<evidence type="ECO:0000256" key="2">
    <source>
        <dbReference type="ARBA" id="ARBA00022734"/>
    </source>
</evidence>
<dbReference type="Proteomes" id="UP000006727">
    <property type="component" value="Chromosome 21"/>
</dbReference>
<dbReference type="Gramene" id="Pp3c21_20280V3.1">
    <property type="protein sequence ID" value="Pp3c21_20280V3.1"/>
    <property type="gene ID" value="Pp3c21_20280"/>
</dbReference>
<proteinExistence type="inferred from homology"/>
<dbReference type="InParanoid" id="A0A2K1ISP6"/>
<dbReference type="PANTHER" id="PTHR32401">
    <property type="entry name" value="CONCANAVALIN A-LIKE LECTIN FAMILY PROTEIN"/>
    <property type="match status" value="1"/>
</dbReference>
<accession>A0A2K1ISP6</accession>
<dbReference type="InterPro" id="IPR013320">
    <property type="entry name" value="ConA-like_dom_sf"/>
</dbReference>
<sequence length="146" mass="16382">MSQITNLTFLGFDQPGELKVHQDVVYNSSSQSFFLNVRGNNTTQGFPSCGRIYYKDKVQMMNNAIVARFSTSFTFSITGEDVNYYPEQSYLWMHADGFAFMIMADANADGGSTLCLLQRVNNKLTTNIVFAVKFDTFQSESVTKTG</sequence>
<protein>
    <recommendedName>
        <fullName evidence="3">Legume lectin domain-containing protein</fullName>
    </recommendedName>
</protein>
<name>A0A2K1ISP6_PHYPA</name>
<evidence type="ECO:0000313" key="5">
    <source>
        <dbReference type="EnsemblPlants" id="Pp3c21_20280V3.1"/>
    </source>
</evidence>
<gene>
    <name evidence="4" type="ORF">PHYPA_026427</name>
</gene>
<dbReference type="InterPro" id="IPR050258">
    <property type="entry name" value="Leguminous_Lectin"/>
</dbReference>
<dbReference type="Pfam" id="PF00139">
    <property type="entry name" value="Lectin_legB"/>
    <property type="match status" value="1"/>
</dbReference>
<evidence type="ECO:0000259" key="3">
    <source>
        <dbReference type="Pfam" id="PF00139"/>
    </source>
</evidence>
<reference evidence="4 6" key="2">
    <citation type="journal article" date="2018" name="Plant J.">
        <title>The Physcomitrella patens chromosome-scale assembly reveals moss genome structure and evolution.</title>
        <authorList>
            <person name="Lang D."/>
            <person name="Ullrich K.K."/>
            <person name="Murat F."/>
            <person name="Fuchs J."/>
            <person name="Jenkins J."/>
            <person name="Haas F.B."/>
            <person name="Piednoel M."/>
            <person name="Gundlach H."/>
            <person name="Van Bel M."/>
            <person name="Meyberg R."/>
            <person name="Vives C."/>
            <person name="Morata J."/>
            <person name="Symeonidi A."/>
            <person name="Hiss M."/>
            <person name="Muchero W."/>
            <person name="Kamisugi Y."/>
            <person name="Saleh O."/>
            <person name="Blanc G."/>
            <person name="Decker E.L."/>
            <person name="van Gessel N."/>
            <person name="Grimwood J."/>
            <person name="Hayes R.D."/>
            <person name="Graham S.W."/>
            <person name="Gunter L.E."/>
            <person name="McDaniel S.F."/>
            <person name="Hoernstein S.N.W."/>
            <person name="Larsson A."/>
            <person name="Li F.W."/>
            <person name="Perroud P.F."/>
            <person name="Phillips J."/>
            <person name="Ranjan P."/>
            <person name="Rokshar D.S."/>
            <person name="Rothfels C.J."/>
            <person name="Schneider L."/>
            <person name="Shu S."/>
            <person name="Stevenson D.W."/>
            <person name="Thummler F."/>
            <person name="Tillich M."/>
            <person name="Villarreal Aguilar J.C."/>
            <person name="Widiez T."/>
            <person name="Wong G.K."/>
            <person name="Wymore A."/>
            <person name="Zhang Y."/>
            <person name="Zimmer A.D."/>
            <person name="Quatrano R.S."/>
            <person name="Mayer K.F.X."/>
            <person name="Goodstein D."/>
            <person name="Casacuberta J.M."/>
            <person name="Vandepoele K."/>
            <person name="Reski R."/>
            <person name="Cuming A.C."/>
            <person name="Tuskan G.A."/>
            <person name="Maumus F."/>
            <person name="Salse J."/>
            <person name="Schmutz J."/>
            <person name="Rensing S.A."/>
        </authorList>
    </citation>
    <scope>NUCLEOTIDE SEQUENCE [LARGE SCALE GENOMIC DNA]</scope>
    <source>
        <strain evidence="5 6">cv. Gransden 2004</strain>
    </source>
</reference>
<dbReference type="PaxDb" id="3218-PP1S228_58V6.1"/>
<reference evidence="5" key="3">
    <citation type="submission" date="2020-12" db="UniProtKB">
        <authorList>
            <consortium name="EnsemblPlants"/>
        </authorList>
    </citation>
    <scope>IDENTIFICATION</scope>
</reference>
<feature type="domain" description="Legume lectin" evidence="3">
    <location>
        <begin position="7"/>
        <end position="140"/>
    </location>
</feature>
<evidence type="ECO:0000256" key="1">
    <source>
        <dbReference type="ARBA" id="ARBA00007606"/>
    </source>
</evidence>
<evidence type="ECO:0000313" key="6">
    <source>
        <dbReference type="Proteomes" id="UP000006727"/>
    </source>
</evidence>
<dbReference type="InterPro" id="IPR001220">
    <property type="entry name" value="Legume_lectin_dom"/>
</dbReference>
<keyword evidence="2" id="KW-0430">Lectin</keyword>
<organism evidence="4">
    <name type="scientific">Physcomitrium patens</name>
    <name type="common">Spreading-leaved earth moss</name>
    <name type="synonym">Physcomitrella patens</name>
    <dbReference type="NCBI Taxonomy" id="3218"/>
    <lineage>
        <taxon>Eukaryota</taxon>
        <taxon>Viridiplantae</taxon>
        <taxon>Streptophyta</taxon>
        <taxon>Embryophyta</taxon>
        <taxon>Bryophyta</taxon>
        <taxon>Bryophytina</taxon>
        <taxon>Bryopsida</taxon>
        <taxon>Funariidae</taxon>
        <taxon>Funariales</taxon>
        <taxon>Funariaceae</taxon>
        <taxon>Physcomitrium</taxon>
    </lineage>
</organism>
<keyword evidence="6" id="KW-1185">Reference proteome</keyword>
<dbReference type="SUPFAM" id="SSF49899">
    <property type="entry name" value="Concanavalin A-like lectins/glucanases"/>
    <property type="match status" value="1"/>
</dbReference>
<evidence type="ECO:0000313" key="4">
    <source>
        <dbReference type="EMBL" id="PNR32301.1"/>
    </source>
</evidence>